<keyword evidence="1" id="KW-0812">Transmembrane</keyword>
<organism evidence="2 3">
    <name type="scientific">Ceratopteris richardii</name>
    <name type="common">Triangle waterfern</name>
    <dbReference type="NCBI Taxonomy" id="49495"/>
    <lineage>
        <taxon>Eukaryota</taxon>
        <taxon>Viridiplantae</taxon>
        <taxon>Streptophyta</taxon>
        <taxon>Embryophyta</taxon>
        <taxon>Tracheophyta</taxon>
        <taxon>Polypodiopsida</taxon>
        <taxon>Polypodiidae</taxon>
        <taxon>Polypodiales</taxon>
        <taxon>Pteridineae</taxon>
        <taxon>Pteridaceae</taxon>
        <taxon>Parkerioideae</taxon>
        <taxon>Ceratopteris</taxon>
    </lineage>
</organism>
<dbReference type="Pfam" id="PF03087">
    <property type="entry name" value="BPS1"/>
    <property type="match status" value="1"/>
</dbReference>
<gene>
    <name evidence="2" type="ORF">KP509_22G029200</name>
</gene>
<name>A0A8T2S6W6_CERRI</name>
<protein>
    <recommendedName>
        <fullName evidence="4">Protein BYPASS-related</fullName>
    </recommendedName>
</protein>
<keyword evidence="1" id="KW-1133">Transmembrane helix</keyword>
<dbReference type="AlphaFoldDB" id="A0A8T2S6W6"/>
<evidence type="ECO:0000313" key="2">
    <source>
        <dbReference type="EMBL" id="KAH7306769.1"/>
    </source>
</evidence>
<dbReference type="EMBL" id="CM035427">
    <property type="protein sequence ID" value="KAH7306769.1"/>
    <property type="molecule type" value="Genomic_DNA"/>
</dbReference>
<evidence type="ECO:0000313" key="3">
    <source>
        <dbReference type="Proteomes" id="UP000825935"/>
    </source>
</evidence>
<dbReference type="GO" id="GO:0048367">
    <property type="term" value="P:shoot system development"/>
    <property type="evidence" value="ECO:0007669"/>
    <property type="project" value="InterPro"/>
</dbReference>
<dbReference type="InterPro" id="IPR004320">
    <property type="entry name" value="BPS1_pln"/>
</dbReference>
<sequence>MTNSSLFASMGAAIHSFCSPRSSFKVAANVPQGNPDFLAFESELASRLEQLKFTNETGYVSIEWLCQAMEMVLSTHSSAEAFASDLHQCIIIGDERCIDSFLDNSVKLLDTCVVLKASIADIKSYCSYLKAASRAVEKESIGEIQLKRSLNSLKKCMDALKRGNDVNNHLTQRRSKLENCSSMLRRMGERLNNEDASNGSFFMAIYAAQVITIFVCGLLSSALSFKLKRAPSSIRGNGHSPWSFSLISLQHRMKEQIEKSNSRDSKALLEELDMVDMAVRDFQNILQKTLHGNSSCEKQIQILKVKESAKVLQTLLVDLQQGVHTLEFHVDNIYRNLLRSRIAFLDMYRHSS</sequence>
<dbReference type="OMA" id="FHCPSTR"/>
<reference evidence="2" key="1">
    <citation type="submission" date="2021-08" db="EMBL/GenBank/DDBJ databases">
        <title>WGS assembly of Ceratopteris richardii.</title>
        <authorList>
            <person name="Marchant D.B."/>
            <person name="Chen G."/>
            <person name="Jenkins J."/>
            <person name="Shu S."/>
            <person name="Leebens-Mack J."/>
            <person name="Grimwood J."/>
            <person name="Schmutz J."/>
            <person name="Soltis P."/>
            <person name="Soltis D."/>
            <person name="Chen Z.-H."/>
        </authorList>
    </citation>
    <scope>NUCLEOTIDE SEQUENCE</scope>
    <source>
        <strain evidence="2">Whitten #5841</strain>
        <tissue evidence="2">Leaf</tissue>
    </source>
</reference>
<dbReference type="Proteomes" id="UP000825935">
    <property type="component" value="Chromosome 22"/>
</dbReference>
<proteinExistence type="predicted"/>
<dbReference type="PANTHER" id="PTHR31509">
    <property type="entry name" value="BPS1-LIKE PROTEIN"/>
    <property type="match status" value="1"/>
</dbReference>
<accession>A0A8T2S6W6</accession>
<dbReference type="OrthoDB" id="694709at2759"/>
<feature type="transmembrane region" description="Helical" evidence="1">
    <location>
        <begin position="201"/>
        <end position="225"/>
    </location>
</feature>
<keyword evidence="1" id="KW-0472">Membrane</keyword>
<keyword evidence="3" id="KW-1185">Reference proteome</keyword>
<evidence type="ECO:0008006" key="4">
    <source>
        <dbReference type="Google" id="ProtNLM"/>
    </source>
</evidence>
<evidence type="ECO:0000256" key="1">
    <source>
        <dbReference type="SAM" id="Phobius"/>
    </source>
</evidence>
<comment type="caution">
    <text evidence="2">The sequence shown here is derived from an EMBL/GenBank/DDBJ whole genome shotgun (WGS) entry which is preliminary data.</text>
</comment>
<dbReference type="GO" id="GO:0048364">
    <property type="term" value="P:root development"/>
    <property type="evidence" value="ECO:0007669"/>
    <property type="project" value="InterPro"/>
</dbReference>